<dbReference type="AlphaFoldDB" id="A0A2H0UNA3"/>
<name>A0A2H0UNA3_9BACT</name>
<evidence type="ECO:0000313" key="1">
    <source>
        <dbReference type="EMBL" id="PIR87878.1"/>
    </source>
</evidence>
<proteinExistence type="predicted"/>
<protein>
    <submittedName>
        <fullName evidence="1">Uncharacterized protein</fullName>
    </submittedName>
</protein>
<dbReference type="Proteomes" id="UP000230903">
    <property type="component" value="Unassembled WGS sequence"/>
</dbReference>
<organism evidence="1 2">
    <name type="scientific">Candidatus Harrisonbacteria bacterium CG10_big_fil_rev_8_21_14_0_10_45_28</name>
    <dbReference type="NCBI Taxonomy" id="1974586"/>
    <lineage>
        <taxon>Bacteria</taxon>
        <taxon>Candidatus Harrisoniibacteriota</taxon>
    </lineage>
</organism>
<evidence type="ECO:0000313" key="2">
    <source>
        <dbReference type="Proteomes" id="UP000230903"/>
    </source>
</evidence>
<accession>A0A2H0UNA3</accession>
<comment type="caution">
    <text evidence="1">The sequence shown here is derived from an EMBL/GenBank/DDBJ whole genome shotgun (WGS) entry which is preliminary data.</text>
</comment>
<reference evidence="2" key="1">
    <citation type="submission" date="2017-09" db="EMBL/GenBank/DDBJ databases">
        <title>Depth-based differentiation of microbial function through sediment-hosted aquifers and enrichment of novel symbionts in the deep terrestrial subsurface.</title>
        <authorList>
            <person name="Probst A.J."/>
            <person name="Ladd B."/>
            <person name="Jarett J.K."/>
            <person name="Geller-Mcgrath D.E."/>
            <person name="Sieber C.M.K."/>
            <person name="Emerson J.B."/>
            <person name="Anantharaman K."/>
            <person name="Thomas B.C."/>
            <person name="Malmstrom R."/>
            <person name="Stieglmeier M."/>
            <person name="Klingl A."/>
            <person name="Woyke T."/>
            <person name="Ryan C.M."/>
            <person name="Banfield J.F."/>
        </authorList>
    </citation>
    <scope>NUCLEOTIDE SEQUENCE [LARGE SCALE GENOMIC DNA]</scope>
</reference>
<sequence length="128" mass="14840">MNKPPIFEEGACSLIFLRDELVFWRTHPSLAPYGPGPFLVLGVRLRRIFGHKWARQCTCHLKREKDALQRHGHGERCELVTPVLNDVSVDHGHQVCLECINTKRIIGWISADHVMRAEKQFRVVFCLR</sequence>
<gene>
    <name evidence="1" type="ORF">COU10_02180</name>
</gene>
<dbReference type="EMBL" id="PFBC01000035">
    <property type="protein sequence ID" value="PIR87878.1"/>
    <property type="molecule type" value="Genomic_DNA"/>
</dbReference>